<evidence type="ECO:0000313" key="12">
    <source>
        <dbReference type="EMBL" id="SEU06214.1"/>
    </source>
</evidence>
<protein>
    <recommendedName>
        <fullName evidence="11">Phosphatidylserine decarboxylase proenzyme</fullName>
        <ecNumber evidence="11">4.1.1.65</ecNumber>
    </recommendedName>
    <component>
        <recommendedName>
            <fullName evidence="11">Phosphatidylserine decarboxylase alpha chain</fullName>
        </recommendedName>
    </component>
    <component>
        <recommendedName>
            <fullName evidence="11">Phosphatidylserine decarboxylase beta chain</fullName>
        </recommendedName>
    </component>
</protein>
<dbReference type="GO" id="GO:0006646">
    <property type="term" value="P:phosphatidylethanolamine biosynthetic process"/>
    <property type="evidence" value="ECO:0007669"/>
    <property type="project" value="UniProtKB-UniRule"/>
</dbReference>
<evidence type="ECO:0000313" key="13">
    <source>
        <dbReference type="Proteomes" id="UP000181981"/>
    </source>
</evidence>
<comment type="PTM">
    <text evidence="11">Is synthesized initially as an inactive proenzyme. Formation of the active enzyme involves a self-maturation process in which the active site pyruvoyl group is generated from an internal serine residue via an autocatalytic post-translational modification. Two non-identical subunits are generated from the proenzyme in this reaction, and the pyruvate is formed at the N-terminus of the alpha chain, which is derived from the carboxyl end of the proenzyme. The autoendoproteolytic cleavage occurs by a canonical serine protease mechanism, in which the side chain hydroxyl group of the serine supplies its oxygen atom to form the C-terminus of the beta chain, while the remainder of the serine residue undergoes an oxidative deamination to produce ammonia and the pyruvoyl prosthetic group on the alpha chain. During this reaction, the Ser that is part of the protease active site of the proenzyme becomes the pyruvoyl prosthetic group, which constitutes an essential element of the active site of the mature decarboxylase.</text>
</comment>
<comment type="pathway">
    <text evidence="1">Lipid metabolism.</text>
</comment>
<feature type="active site" description="Charge relay system; for autoendoproteolytic cleavage activity" evidence="11">
    <location>
        <position position="194"/>
    </location>
</feature>
<reference evidence="12 13" key="1">
    <citation type="submission" date="2016-10" db="EMBL/GenBank/DDBJ databases">
        <authorList>
            <person name="de Groot N.N."/>
        </authorList>
    </citation>
    <scope>NUCLEOTIDE SEQUENCE [LARGE SCALE GENOMIC DNA]</scope>
    <source>
        <strain evidence="12 13">DSM 25947</strain>
    </source>
</reference>
<gene>
    <name evidence="11" type="primary">psd</name>
    <name evidence="12" type="ORF">SAMN05444285_1396</name>
</gene>
<comment type="similarity">
    <text evidence="11">Belongs to the phosphatidylserine decarboxylase family. PSD-B subfamily. Prokaryotic type II sub-subfamily.</text>
</comment>
<keyword evidence="11" id="KW-1003">Cell membrane</keyword>
<feature type="site" description="Cleavage (non-hydrolytic); by autocatalysis" evidence="11">
    <location>
        <begin position="280"/>
        <end position="281"/>
    </location>
</feature>
<feature type="chain" id="PRO_5023541582" description="Phosphatidylserine decarboxylase alpha chain" evidence="11">
    <location>
        <begin position="281"/>
        <end position="321"/>
    </location>
</feature>
<dbReference type="InterPro" id="IPR033179">
    <property type="entry name" value="PSD_type2_pro"/>
</dbReference>
<comment type="catalytic activity">
    <reaction evidence="11">
        <text>a 1,2-diacyl-sn-glycero-3-phospho-L-serine + H(+) = a 1,2-diacyl-sn-glycero-3-phosphoethanolamine + CO2</text>
        <dbReference type="Rhea" id="RHEA:20828"/>
        <dbReference type="ChEBI" id="CHEBI:15378"/>
        <dbReference type="ChEBI" id="CHEBI:16526"/>
        <dbReference type="ChEBI" id="CHEBI:57262"/>
        <dbReference type="ChEBI" id="CHEBI:64612"/>
        <dbReference type="EC" id="4.1.1.65"/>
    </reaction>
</comment>
<dbReference type="GO" id="GO:0004609">
    <property type="term" value="F:phosphatidylserine decarboxylase activity"/>
    <property type="evidence" value="ECO:0007669"/>
    <property type="project" value="UniProtKB-UniRule"/>
</dbReference>
<keyword evidence="10 11" id="KW-0670">Pyruvate</keyword>
<comment type="cofactor">
    <cofactor evidence="11">
        <name>pyruvate</name>
        <dbReference type="ChEBI" id="CHEBI:15361"/>
    </cofactor>
    <text evidence="11">Binds 1 pyruvoyl group covalently per subunit.</text>
</comment>
<keyword evidence="4 11" id="KW-0443">Lipid metabolism</keyword>
<dbReference type="NCBIfam" id="TIGR00163">
    <property type="entry name" value="PS_decarb"/>
    <property type="match status" value="1"/>
</dbReference>
<comment type="subcellular location">
    <subcellularLocation>
        <location evidence="11">Cell membrane</location>
        <topology evidence="11">Peripheral membrane protein</topology>
    </subcellularLocation>
</comment>
<comment type="subunit">
    <text evidence="11">Heterodimer of a large membrane-associated beta subunit and a small pyruvoyl-containing alpha subunit.</text>
</comment>
<dbReference type="InterPro" id="IPR003817">
    <property type="entry name" value="PS_Dcarbxylase"/>
</dbReference>
<evidence type="ECO:0000256" key="10">
    <source>
        <dbReference type="ARBA" id="ARBA00023317"/>
    </source>
</evidence>
<keyword evidence="9 11" id="KW-1208">Phospholipid metabolism</keyword>
<feature type="active site" description="Charge relay system; for autoendoproteolytic cleavage activity" evidence="11">
    <location>
        <position position="138"/>
    </location>
</feature>
<dbReference type="AlphaFoldDB" id="A0A1I0JAD5"/>
<dbReference type="PROSITE" id="PS51257">
    <property type="entry name" value="PROKAR_LIPOPROTEIN"/>
    <property type="match status" value="1"/>
</dbReference>
<dbReference type="Pfam" id="PF02666">
    <property type="entry name" value="PS_Dcarbxylase"/>
    <property type="match status" value="1"/>
</dbReference>
<dbReference type="InterPro" id="IPR033177">
    <property type="entry name" value="PSD-B"/>
</dbReference>
<keyword evidence="7 11" id="KW-0594">Phospholipid biosynthesis</keyword>
<feature type="active site" description="Charge relay system; for autoendoproteolytic cleavage activity" evidence="11">
    <location>
        <position position="281"/>
    </location>
</feature>
<accession>A0A1I0JAD5</accession>
<feature type="active site" description="Schiff-base intermediate with substrate; via pyruvic acid; for decarboxylase activity" evidence="11">
    <location>
        <position position="281"/>
    </location>
</feature>
<keyword evidence="6 11" id="KW-0865">Zymogen</keyword>
<dbReference type="RefSeq" id="WP_217642985.1">
    <property type="nucleotide sequence ID" value="NZ_FOHT01000039.1"/>
</dbReference>
<evidence type="ECO:0000256" key="6">
    <source>
        <dbReference type="ARBA" id="ARBA00023145"/>
    </source>
</evidence>
<proteinExistence type="inferred from homology"/>
<evidence type="ECO:0000256" key="11">
    <source>
        <dbReference type="HAMAP-Rule" id="MF_00663"/>
    </source>
</evidence>
<dbReference type="PANTHER" id="PTHR10067:SF17">
    <property type="entry name" value="PHOSPHATIDYLSERINE DECARBOXYLASE PROENZYME 2"/>
    <property type="match status" value="1"/>
</dbReference>
<feature type="chain" id="PRO_5023541585" description="Phosphatidylserine decarboxylase beta chain" evidence="11">
    <location>
        <begin position="1"/>
        <end position="280"/>
    </location>
</feature>
<evidence type="ECO:0000256" key="2">
    <source>
        <dbReference type="ARBA" id="ARBA00022516"/>
    </source>
</evidence>
<keyword evidence="8 11" id="KW-0456">Lyase</keyword>
<dbReference type="Proteomes" id="UP000181981">
    <property type="component" value="Unassembled WGS sequence"/>
</dbReference>
<evidence type="ECO:0000256" key="4">
    <source>
        <dbReference type="ARBA" id="ARBA00023098"/>
    </source>
</evidence>
<dbReference type="HAMAP" id="MF_00663">
    <property type="entry name" value="PS_decarb_PSD_B_type2"/>
    <property type="match status" value="1"/>
</dbReference>
<evidence type="ECO:0000256" key="3">
    <source>
        <dbReference type="ARBA" id="ARBA00022793"/>
    </source>
</evidence>
<dbReference type="EMBL" id="FOHT01000039">
    <property type="protein sequence ID" value="SEU06214.1"/>
    <property type="molecule type" value="Genomic_DNA"/>
</dbReference>
<name>A0A1I0JAD5_9BACT</name>
<evidence type="ECO:0000256" key="1">
    <source>
        <dbReference type="ARBA" id="ARBA00005189"/>
    </source>
</evidence>
<dbReference type="EC" id="4.1.1.65" evidence="11"/>
<keyword evidence="5 11" id="KW-0472">Membrane</keyword>
<organism evidence="12 13">
    <name type="scientific">Draconibacterium orientale</name>
    <dbReference type="NCBI Taxonomy" id="1168034"/>
    <lineage>
        <taxon>Bacteria</taxon>
        <taxon>Pseudomonadati</taxon>
        <taxon>Bacteroidota</taxon>
        <taxon>Bacteroidia</taxon>
        <taxon>Marinilabiliales</taxon>
        <taxon>Prolixibacteraceae</taxon>
        <taxon>Draconibacterium</taxon>
    </lineage>
</organism>
<comment type="pathway">
    <text evidence="11">Phospholipid metabolism; phosphatidylethanolamine biosynthesis; phosphatidylethanolamine from CDP-diacylglycerol: step 2/2.</text>
</comment>
<keyword evidence="2 11" id="KW-0444">Lipid biosynthesis</keyword>
<dbReference type="UniPathway" id="UPA00558">
    <property type="reaction ID" value="UER00616"/>
</dbReference>
<evidence type="ECO:0000256" key="8">
    <source>
        <dbReference type="ARBA" id="ARBA00023239"/>
    </source>
</evidence>
<dbReference type="GO" id="GO:0005886">
    <property type="term" value="C:plasma membrane"/>
    <property type="evidence" value="ECO:0007669"/>
    <property type="project" value="UniProtKB-SubCell"/>
</dbReference>
<sequence>MKQLSLVLLLLTFISCQKEVEPDKKMETLKYIERASGEVKTENVPGKGMLKWLYASASGKAALNLLVKRKIVSAAGGWYMDSRLSAKRIPEFVNEHRINLNECEISDTQHYKTFNNFFCRKLKPGARPMEEGVVSPADGKILAFQSMKDIPSFFIKGSEFNLQTFLDDESLAKKYEDGAMAIVRLAPADYHRYHFPASGIASESLKINGHYYSVSPLALRGNLKIFCENKREYCTLSTEEFGDILIVDVGATMVGSIIQTYEANSKVKKGDEKGYFAFGGSTLVLLFEKETITFDADLIENTKKGLETTVKVGEKIASPVL</sequence>
<evidence type="ECO:0000256" key="9">
    <source>
        <dbReference type="ARBA" id="ARBA00023264"/>
    </source>
</evidence>
<dbReference type="NCBIfam" id="NF001941">
    <property type="entry name" value="PRK00723.1"/>
    <property type="match status" value="1"/>
</dbReference>
<dbReference type="PANTHER" id="PTHR10067">
    <property type="entry name" value="PHOSPHATIDYLSERINE DECARBOXYLASE"/>
    <property type="match status" value="1"/>
</dbReference>
<feature type="modified residue" description="Pyruvic acid (Ser); by autocatalysis" evidence="11">
    <location>
        <position position="281"/>
    </location>
</feature>
<evidence type="ECO:0000256" key="7">
    <source>
        <dbReference type="ARBA" id="ARBA00023209"/>
    </source>
</evidence>
<keyword evidence="3 11" id="KW-0210">Decarboxylase</keyword>
<comment type="function">
    <text evidence="11">Catalyzes the formation of phosphatidylethanolamine (PtdEtn) from phosphatidylserine (PtdSer).</text>
</comment>
<evidence type="ECO:0000256" key="5">
    <source>
        <dbReference type="ARBA" id="ARBA00023136"/>
    </source>
</evidence>